<dbReference type="InterPro" id="IPR047090">
    <property type="entry name" value="AspRS_core"/>
</dbReference>
<dbReference type="HAMAP" id="MF_00044">
    <property type="entry name" value="Asp_tRNA_synth_type1"/>
    <property type="match status" value="1"/>
</dbReference>
<dbReference type="GO" id="GO:0003676">
    <property type="term" value="F:nucleic acid binding"/>
    <property type="evidence" value="ECO:0007669"/>
    <property type="project" value="InterPro"/>
</dbReference>
<dbReference type="Gene3D" id="3.30.930.10">
    <property type="entry name" value="Bira Bifunctional Protein, Domain 2"/>
    <property type="match status" value="1"/>
</dbReference>
<feature type="binding site" evidence="7">
    <location>
        <position position="225"/>
    </location>
    <ligand>
        <name>L-aspartate</name>
        <dbReference type="ChEBI" id="CHEBI:29991"/>
    </ligand>
</feature>
<dbReference type="PANTHER" id="PTHR22594:SF5">
    <property type="entry name" value="ASPARTATE--TRNA LIGASE, MITOCHONDRIAL"/>
    <property type="match status" value="1"/>
</dbReference>
<evidence type="ECO:0000256" key="7">
    <source>
        <dbReference type="HAMAP-Rule" id="MF_00044"/>
    </source>
</evidence>
<feature type="binding site" evidence="7">
    <location>
        <position position="453"/>
    </location>
    <ligand>
        <name>L-aspartate</name>
        <dbReference type="ChEBI" id="CHEBI:29991"/>
    </ligand>
</feature>
<feature type="binding site" evidence="7">
    <location>
        <begin position="225"/>
        <end position="227"/>
    </location>
    <ligand>
        <name>ATP</name>
        <dbReference type="ChEBI" id="CHEBI:30616"/>
    </ligand>
</feature>
<dbReference type="SUPFAM" id="SSF55681">
    <property type="entry name" value="Class II aaRS and biotin synthetases"/>
    <property type="match status" value="1"/>
</dbReference>
<dbReference type="InterPro" id="IPR004365">
    <property type="entry name" value="NA-bd_OB_tRNA"/>
</dbReference>
<protein>
    <recommendedName>
        <fullName evidence="7">Aspartate--tRNA ligase</fullName>
        <ecNumber evidence="7">6.1.1.12</ecNumber>
    </recommendedName>
    <alternativeName>
        <fullName evidence="7">Aspartyl-tRNA synthetase</fullName>
        <shortName evidence="7">AspRS</shortName>
    </alternativeName>
</protein>
<comment type="subcellular location">
    <subcellularLocation>
        <location evidence="7">Cytoplasm</location>
    </subcellularLocation>
</comment>
<comment type="similarity">
    <text evidence="1 7">Belongs to the class-II aminoacyl-tRNA synthetase family. Type 1 subfamily.</text>
</comment>
<feature type="binding site" evidence="7">
    <location>
        <position position="487"/>
    </location>
    <ligand>
        <name>ATP</name>
        <dbReference type="ChEBI" id="CHEBI:30616"/>
    </ligand>
</feature>
<dbReference type="InterPro" id="IPR012340">
    <property type="entry name" value="NA-bd_OB-fold"/>
</dbReference>
<organism evidence="9 10">
    <name type="scientific">Entomospira culicis</name>
    <dbReference type="NCBI Taxonomy" id="2719989"/>
    <lineage>
        <taxon>Bacteria</taxon>
        <taxon>Pseudomonadati</taxon>
        <taxon>Spirochaetota</taxon>
        <taxon>Spirochaetia</taxon>
        <taxon>Spirochaetales</taxon>
        <taxon>Spirochaetaceae</taxon>
        <taxon>Entomospira</taxon>
    </lineage>
</organism>
<dbReference type="GO" id="GO:0005737">
    <property type="term" value="C:cytoplasm"/>
    <property type="evidence" value="ECO:0007669"/>
    <property type="project" value="UniProtKB-SubCell"/>
</dbReference>
<evidence type="ECO:0000259" key="8">
    <source>
        <dbReference type="PROSITE" id="PS50862"/>
    </source>
</evidence>
<keyword evidence="10" id="KW-1185">Reference proteome</keyword>
<evidence type="ECO:0000256" key="6">
    <source>
        <dbReference type="ARBA" id="ARBA00023146"/>
    </source>
</evidence>
<sequence length="592" mass="67261">MHFSQRTHTIAQLNQSLVGQTITLNGWVHRLRDQGSLIFINLRDRYGIAQCLLEDNAPQDVKTLAKSLHNEYCIAITGTVQARPDAMINTNMAGGDIEIIVTSIEILNTSLTPPFIISEDASPAKEDLRLKYRYLDMRSGRMQRNLRIRHEVNLSIRNTLSKMDFYEIETPLLIKSTPEGARDYVVPSRIYPNQFFALPQSPQIHKQILMVGGYDRYFQIARCFRDEDPRGDRQPEFTQIDIEMSFVQRDDVLQMAEHLFSTVMQDVLNYQVATPFPRFSYHESMNRFGCDKPDIRFALELEDATKFVQASEATFMHEALKDAKNSAKMLRIAHYAPTMSRKVASELENIAKKAGLSGLAWLKVTDTGFEGGASKFFANTFADLTKEFSLQPDEVVLIAVGDWAKVCTALGNIRTKLGNELNLIDKSQFAFCWVVDFPLFAFDEERQMWQPMHHMFSSPQDRFIENFEKNPAEVLGDLYDLVLNGYELASGSIRIHDRTIQERIFALIGYAKEVAAERFGFMLDAFEYGAPPHGGVAAGIDRLVMLMCGEETIREVIAYPKNTAGFAPLEEAPAPLEETQLEELHLILKKPN</sequence>
<dbReference type="PRINTS" id="PR01042">
    <property type="entry name" value="TRNASYNTHASP"/>
</dbReference>
<comment type="function">
    <text evidence="7">Catalyzes the attachment of L-aspartate to tRNA(Asp) in a two-step reaction: L-aspartate is first activated by ATP to form Asp-AMP and then transferred to the acceptor end of tRNA(Asp).</text>
</comment>
<dbReference type="InterPro" id="IPR004115">
    <property type="entry name" value="GAD-like_sf"/>
</dbReference>
<keyword evidence="4 7" id="KW-0067">ATP-binding</keyword>
<proteinExistence type="inferred from homology"/>
<comment type="caution">
    <text evidence="9">The sequence shown here is derived from an EMBL/GenBank/DDBJ whole genome shotgun (WGS) entry which is preliminary data.</text>
</comment>
<dbReference type="NCBIfam" id="NF001750">
    <property type="entry name" value="PRK00476.1"/>
    <property type="match status" value="1"/>
</dbReference>
<name>A0A968GDX0_9SPIO</name>
<dbReference type="GO" id="GO:0006422">
    <property type="term" value="P:aspartyl-tRNA aminoacylation"/>
    <property type="evidence" value="ECO:0007669"/>
    <property type="project" value="UniProtKB-UniRule"/>
</dbReference>
<dbReference type="GO" id="GO:0004815">
    <property type="term" value="F:aspartate-tRNA ligase activity"/>
    <property type="evidence" value="ECO:0007669"/>
    <property type="project" value="UniProtKB-UniRule"/>
</dbReference>
<keyword evidence="3 7" id="KW-0547">Nucleotide-binding</keyword>
<feature type="binding site" evidence="7">
    <location>
        <position position="234"/>
    </location>
    <ligand>
        <name>ATP</name>
        <dbReference type="ChEBI" id="CHEBI:30616"/>
    </ligand>
</feature>
<feature type="region of interest" description="Aspartate" evidence="7">
    <location>
        <begin position="203"/>
        <end position="206"/>
    </location>
</feature>
<dbReference type="SUPFAM" id="SSF55261">
    <property type="entry name" value="GAD domain-like"/>
    <property type="match status" value="1"/>
</dbReference>
<dbReference type="PROSITE" id="PS50862">
    <property type="entry name" value="AA_TRNA_LIGASE_II"/>
    <property type="match status" value="1"/>
</dbReference>
<dbReference type="InterPro" id="IPR045864">
    <property type="entry name" value="aa-tRNA-synth_II/BPL/LPL"/>
</dbReference>
<dbReference type="InterPro" id="IPR004524">
    <property type="entry name" value="Asp-tRNA-ligase_1"/>
</dbReference>
<dbReference type="Pfam" id="PF02938">
    <property type="entry name" value="GAD"/>
    <property type="match status" value="1"/>
</dbReference>
<reference evidence="9" key="1">
    <citation type="submission" date="2020-03" db="EMBL/GenBank/DDBJ databases">
        <title>Spirochaetal bacteria isolated from arthropods constitute a novel genus Entomospira genus novum within the order Spirochaetales.</title>
        <authorList>
            <person name="Grana-Miraglia L."/>
            <person name="Sikutova S."/>
            <person name="Fingerle V."/>
            <person name="Sing A."/>
            <person name="Castillo-Ramirez S."/>
            <person name="Margos G."/>
            <person name="Rudolf I."/>
        </authorList>
    </citation>
    <scope>NUCLEOTIDE SEQUENCE</scope>
    <source>
        <strain evidence="9">BR149</strain>
    </source>
</reference>
<dbReference type="CDD" id="cd04317">
    <property type="entry name" value="EcAspRS_like_N"/>
    <property type="match status" value="1"/>
</dbReference>
<comment type="caution">
    <text evidence="7">Lacks conserved residue(s) required for the propagation of feature annotation.</text>
</comment>
<dbReference type="Pfam" id="PF00152">
    <property type="entry name" value="tRNA-synt_2"/>
    <property type="match status" value="1"/>
</dbReference>
<evidence type="ECO:0000256" key="4">
    <source>
        <dbReference type="ARBA" id="ARBA00022840"/>
    </source>
</evidence>
<evidence type="ECO:0000256" key="2">
    <source>
        <dbReference type="ARBA" id="ARBA00022598"/>
    </source>
</evidence>
<keyword evidence="7" id="KW-0963">Cytoplasm</keyword>
<dbReference type="AlphaFoldDB" id="A0A968GDX0"/>
<dbReference type="InterPro" id="IPR002312">
    <property type="entry name" value="Asp/Asn-tRNA-synth_IIb"/>
</dbReference>
<feature type="binding site" evidence="7">
    <location>
        <position position="179"/>
    </location>
    <ligand>
        <name>L-aspartate</name>
        <dbReference type="ChEBI" id="CHEBI:29991"/>
    </ligand>
</feature>
<dbReference type="InterPro" id="IPR029351">
    <property type="entry name" value="GAD_dom"/>
</dbReference>
<evidence type="ECO:0000313" key="10">
    <source>
        <dbReference type="Proteomes" id="UP000778951"/>
    </source>
</evidence>
<comment type="catalytic activity">
    <reaction evidence="7">
        <text>tRNA(Asp) + L-aspartate + ATP = L-aspartyl-tRNA(Asp) + AMP + diphosphate</text>
        <dbReference type="Rhea" id="RHEA:19649"/>
        <dbReference type="Rhea" id="RHEA-COMP:9660"/>
        <dbReference type="Rhea" id="RHEA-COMP:9678"/>
        <dbReference type="ChEBI" id="CHEBI:29991"/>
        <dbReference type="ChEBI" id="CHEBI:30616"/>
        <dbReference type="ChEBI" id="CHEBI:33019"/>
        <dbReference type="ChEBI" id="CHEBI:78442"/>
        <dbReference type="ChEBI" id="CHEBI:78516"/>
        <dbReference type="ChEBI" id="CHEBI:456215"/>
        <dbReference type="EC" id="6.1.1.12"/>
    </reaction>
</comment>
<dbReference type="InterPro" id="IPR006195">
    <property type="entry name" value="aa-tRNA-synth_II"/>
</dbReference>
<dbReference type="Gene3D" id="2.40.50.140">
    <property type="entry name" value="Nucleic acid-binding proteins"/>
    <property type="match status" value="1"/>
</dbReference>
<keyword evidence="6 7" id="KW-0030">Aminoacyl-tRNA synthetase</keyword>
<feature type="binding site" evidence="7">
    <location>
        <position position="494"/>
    </location>
    <ligand>
        <name>L-aspartate</name>
        <dbReference type="ChEBI" id="CHEBI:29991"/>
    </ligand>
</feature>
<accession>A0A968GDX0</accession>
<feature type="binding site" evidence="7">
    <location>
        <begin position="539"/>
        <end position="542"/>
    </location>
    <ligand>
        <name>ATP</name>
        <dbReference type="ChEBI" id="CHEBI:30616"/>
    </ligand>
</feature>
<dbReference type="NCBIfam" id="TIGR00459">
    <property type="entry name" value="aspS_bact"/>
    <property type="match status" value="1"/>
</dbReference>
<evidence type="ECO:0000256" key="3">
    <source>
        <dbReference type="ARBA" id="ARBA00022741"/>
    </source>
</evidence>
<dbReference type="Gene3D" id="3.30.1360.30">
    <property type="entry name" value="GAD-like domain"/>
    <property type="match status" value="1"/>
</dbReference>
<dbReference type="RefSeq" id="WP_167694887.1">
    <property type="nucleotide sequence ID" value="NZ_CP118181.1"/>
</dbReference>
<evidence type="ECO:0000313" key="9">
    <source>
        <dbReference type="EMBL" id="NIZ68769.1"/>
    </source>
</evidence>
<dbReference type="InterPro" id="IPR004364">
    <property type="entry name" value="Aa-tRNA-synt_II"/>
</dbReference>
<dbReference type="Proteomes" id="UP000778951">
    <property type="component" value="Unassembled WGS sequence"/>
</dbReference>
<dbReference type="InterPro" id="IPR047089">
    <property type="entry name" value="Asp-tRNA-ligase_1_N"/>
</dbReference>
<dbReference type="Pfam" id="PF01336">
    <property type="entry name" value="tRNA_anti-codon"/>
    <property type="match status" value="1"/>
</dbReference>
<evidence type="ECO:0000256" key="5">
    <source>
        <dbReference type="ARBA" id="ARBA00022917"/>
    </source>
</evidence>
<evidence type="ECO:0000256" key="1">
    <source>
        <dbReference type="ARBA" id="ARBA00006303"/>
    </source>
</evidence>
<dbReference type="PANTHER" id="PTHR22594">
    <property type="entry name" value="ASPARTYL/LYSYL-TRNA SYNTHETASE"/>
    <property type="match status" value="1"/>
</dbReference>
<dbReference type="CDD" id="cd00777">
    <property type="entry name" value="AspRS_core"/>
    <property type="match status" value="1"/>
</dbReference>
<dbReference type="GO" id="GO:0005524">
    <property type="term" value="F:ATP binding"/>
    <property type="evidence" value="ECO:0007669"/>
    <property type="project" value="UniProtKB-UniRule"/>
</dbReference>
<dbReference type="SUPFAM" id="SSF50249">
    <property type="entry name" value="Nucleic acid-binding proteins"/>
    <property type="match status" value="1"/>
</dbReference>
<gene>
    <name evidence="7 9" type="primary">aspS</name>
    <name evidence="9" type="ORF">HCT48_00850</name>
</gene>
<keyword evidence="2 7" id="KW-0436">Ligase</keyword>
<dbReference type="EMBL" id="JAATLM010000001">
    <property type="protein sequence ID" value="NIZ68769.1"/>
    <property type="molecule type" value="Genomic_DNA"/>
</dbReference>
<comment type="subunit">
    <text evidence="7">Homodimer.</text>
</comment>
<dbReference type="EC" id="6.1.1.12" evidence="7"/>
<keyword evidence="5 7" id="KW-0648">Protein biosynthesis</keyword>
<feature type="domain" description="Aminoacyl-transfer RNA synthetases class-II family profile" evidence="8">
    <location>
        <begin position="146"/>
        <end position="568"/>
    </location>
</feature>